<dbReference type="PATRIC" id="fig|1544413.3.peg.1811"/>
<accession>A0A0Q0Z7W6</accession>
<evidence type="ECO:0000313" key="1">
    <source>
        <dbReference type="EMBL" id="KQB85673.1"/>
    </source>
</evidence>
<dbReference type="AlphaFoldDB" id="A0A0Q0Z7W6"/>
<protein>
    <submittedName>
        <fullName evidence="1">Uncharacterized protein</fullName>
    </submittedName>
</protein>
<proteinExistence type="predicted"/>
<reference evidence="1 2" key="1">
    <citation type="submission" date="2015-10" db="EMBL/GenBank/DDBJ databases">
        <title>Corynebacteirum lowii and Corynebacterium oculi species nova, derived from human clinical disease and and emended description of Corynebacterium mastiditis.</title>
        <authorList>
            <person name="Bernard K."/>
            <person name="Pacheco A.L."/>
            <person name="Mcdougall C."/>
            <person name="Burtx T."/>
            <person name="Weibe D."/>
            <person name="Tyler S."/>
            <person name="Olson A.B."/>
            <person name="Cnockaert M."/>
            <person name="Eguchi H."/>
            <person name="Kuwahara T."/>
            <person name="Nakayama-Imaohji H."/>
            <person name="Boudewijins M."/>
            <person name="Van Hoecke F."/>
            <person name="Bernier A.-M."/>
            <person name="Vandamme P."/>
        </authorList>
    </citation>
    <scope>NUCLEOTIDE SEQUENCE [LARGE SCALE GENOMIC DNA]</scope>
    <source>
        <strain evidence="1 2">NML 130206</strain>
    </source>
</reference>
<dbReference type="Proteomes" id="UP000050488">
    <property type="component" value="Unassembled WGS sequence"/>
</dbReference>
<evidence type="ECO:0000313" key="2">
    <source>
        <dbReference type="Proteomes" id="UP000050488"/>
    </source>
</evidence>
<gene>
    <name evidence="1" type="ORF">Clow_01805</name>
</gene>
<comment type="caution">
    <text evidence="1">The sequence shown here is derived from an EMBL/GenBank/DDBJ whole genome shotgun (WGS) entry which is preliminary data.</text>
</comment>
<sequence length="44" mass="4887">MNPEELAERLAEVLSQPTDTLGEEVDILEQAHEVLQGALKRKEG</sequence>
<name>A0A0Q0Z7W6_9CORY</name>
<organism evidence="1 2">
    <name type="scientific">Corynebacterium lowii</name>
    <dbReference type="NCBI Taxonomy" id="1544413"/>
    <lineage>
        <taxon>Bacteria</taxon>
        <taxon>Bacillati</taxon>
        <taxon>Actinomycetota</taxon>
        <taxon>Actinomycetes</taxon>
        <taxon>Mycobacteriales</taxon>
        <taxon>Corynebacteriaceae</taxon>
        <taxon>Corynebacterium</taxon>
    </lineage>
</organism>
<dbReference type="EMBL" id="LKEV01000006">
    <property type="protein sequence ID" value="KQB85673.1"/>
    <property type="molecule type" value="Genomic_DNA"/>
</dbReference>
<dbReference type="RefSeq" id="WP_281175676.1">
    <property type="nucleotide sequence ID" value="NZ_JAUSQY010000001.1"/>
</dbReference>
<keyword evidence="2" id="KW-1185">Reference proteome</keyword>